<evidence type="ECO:0000256" key="1">
    <source>
        <dbReference type="ARBA" id="ARBA00010617"/>
    </source>
</evidence>
<dbReference type="PANTHER" id="PTHR24304">
    <property type="entry name" value="CYTOCHROME P450 FAMILY 7"/>
    <property type="match status" value="1"/>
</dbReference>
<dbReference type="InterPro" id="IPR001128">
    <property type="entry name" value="Cyt_P450"/>
</dbReference>
<dbReference type="EMBL" id="JAUEPN010000008">
    <property type="protein sequence ID" value="KAK3291992.1"/>
    <property type="molecule type" value="Genomic_DNA"/>
</dbReference>
<keyword evidence="4 5" id="KW-0408">Iron</keyword>
<gene>
    <name evidence="8" type="ORF">B0H64DRAFT_329478</name>
</gene>
<feature type="chain" id="PRO_5041958546" evidence="7">
    <location>
        <begin position="25"/>
        <end position="578"/>
    </location>
</feature>
<dbReference type="RefSeq" id="XP_062655506.1">
    <property type="nucleotide sequence ID" value="XM_062800883.1"/>
</dbReference>
<dbReference type="GO" id="GO:0008395">
    <property type="term" value="F:steroid hydroxylase activity"/>
    <property type="evidence" value="ECO:0007669"/>
    <property type="project" value="TreeGrafter"/>
</dbReference>
<dbReference type="PRINTS" id="PR00463">
    <property type="entry name" value="EP450I"/>
</dbReference>
<feature type="signal peptide" evidence="7">
    <location>
        <begin position="1"/>
        <end position="24"/>
    </location>
</feature>
<keyword evidence="9" id="KW-1185">Reference proteome</keyword>
<evidence type="ECO:0000256" key="6">
    <source>
        <dbReference type="SAM" id="MobiDB-lite"/>
    </source>
</evidence>
<evidence type="ECO:0000256" key="2">
    <source>
        <dbReference type="ARBA" id="ARBA00022617"/>
    </source>
</evidence>
<dbReference type="GeneID" id="87837831"/>
<reference evidence="8" key="2">
    <citation type="submission" date="2023-06" db="EMBL/GenBank/DDBJ databases">
        <authorList>
            <consortium name="Lawrence Berkeley National Laboratory"/>
            <person name="Haridas S."/>
            <person name="Hensen N."/>
            <person name="Bonometti L."/>
            <person name="Westerberg I."/>
            <person name="Brannstrom I.O."/>
            <person name="Guillou S."/>
            <person name="Cros-Aarteil S."/>
            <person name="Calhoun S."/>
            <person name="Kuo A."/>
            <person name="Mondo S."/>
            <person name="Pangilinan J."/>
            <person name="Riley R."/>
            <person name="Labutti K."/>
            <person name="Andreopoulos B."/>
            <person name="Lipzen A."/>
            <person name="Chen C."/>
            <person name="Yanf M."/>
            <person name="Daum C."/>
            <person name="Ng V."/>
            <person name="Clum A."/>
            <person name="Steindorff A."/>
            <person name="Ohm R."/>
            <person name="Martin F."/>
            <person name="Silar P."/>
            <person name="Natvig D."/>
            <person name="Lalanne C."/>
            <person name="Gautier V."/>
            <person name="Ament-Velasquez S.L."/>
            <person name="Kruys A."/>
            <person name="Hutchinson M.I."/>
            <person name="Powell A.J."/>
            <person name="Barry K."/>
            <person name="Miller A.N."/>
            <person name="Grigoriev I.V."/>
            <person name="Debuchy R."/>
            <person name="Gladieux P."/>
            <person name="Thoren M.H."/>
            <person name="Johannesson H."/>
        </authorList>
    </citation>
    <scope>NUCLEOTIDE SEQUENCE</scope>
    <source>
        <strain evidence="8">CBS 168.71</strain>
    </source>
</reference>
<dbReference type="SUPFAM" id="SSF48264">
    <property type="entry name" value="Cytochrome P450"/>
    <property type="match status" value="1"/>
</dbReference>
<dbReference type="InterPro" id="IPR036396">
    <property type="entry name" value="Cyt_P450_sf"/>
</dbReference>
<evidence type="ECO:0000313" key="8">
    <source>
        <dbReference type="EMBL" id="KAK3291992.1"/>
    </source>
</evidence>
<comment type="cofactor">
    <cofactor evidence="5">
        <name>heme</name>
        <dbReference type="ChEBI" id="CHEBI:30413"/>
    </cofactor>
</comment>
<evidence type="ECO:0000256" key="3">
    <source>
        <dbReference type="ARBA" id="ARBA00022723"/>
    </source>
</evidence>
<evidence type="ECO:0000256" key="7">
    <source>
        <dbReference type="SAM" id="SignalP"/>
    </source>
</evidence>
<dbReference type="InterPro" id="IPR002401">
    <property type="entry name" value="Cyt_P450_E_grp-I"/>
</dbReference>
<dbReference type="GO" id="GO:0016705">
    <property type="term" value="F:oxidoreductase activity, acting on paired donors, with incorporation or reduction of molecular oxygen"/>
    <property type="evidence" value="ECO:0007669"/>
    <property type="project" value="InterPro"/>
</dbReference>
<dbReference type="GO" id="GO:0020037">
    <property type="term" value="F:heme binding"/>
    <property type="evidence" value="ECO:0007669"/>
    <property type="project" value="InterPro"/>
</dbReference>
<dbReference type="InterPro" id="IPR050529">
    <property type="entry name" value="CYP450_sterol_14alpha_dmase"/>
</dbReference>
<name>A0AAE0LNV8_9PEZI</name>
<dbReference type="Pfam" id="PF00067">
    <property type="entry name" value="p450"/>
    <property type="match status" value="1"/>
</dbReference>
<comment type="caution">
    <text evidence="8">The sequence shown here is derived from an EMBL/GenBank/DDBJ whole genome shotgun (WGS) entry which is preliminary data.</text>
</comment>
<keyword evidence="7" id="KW-0732">Signal</keyword>
<dbReference type="PANTHER" id="PTHR24304:SF2">
    <property type="entry name" value="24-HYDROXYCHOLESTEROL 7-ALPHA-HYDROXYLASE"/>
    <property type="match status" value="1"/>
</dbReference>
<reference evidence="8" key="1">
    <citation type="journal article" date="2023" name="Mol. Phylogenet. Evol.">
        <title>Genome-scale phylogeny and comparative genomics of the fungal order Sordariales.</title>
        <authorList>
            <person name="Hensen N."/>
            <person name="Bonometti L."/>
            <person name="Westerberg I."/>
            <person name="Brannstrom I.O."/>
            <person name="Guillou S."/>
            <person name="Cros-Aarteil S."/>
            <person name="Calhoun S."/>
            <person name="Haridas S."/>
            <person name="Kuo A."/>
            <person name="Mondo S."/>
            <person name="Pangilinan J."/>
            <person name="Riley R."/>
            <person name="LaButti K."/>
            <person name="Andreopoulos B."/>
            <person name="Lipzen A."/>
            <person name="Chen C."/>
            <person name="Yan M."/>
            <person name="Daum C."/>
            <person name="Ng V."/>
            <person name="Clum A."/>
            <person name="Steindorff A."/>
            <person name="Ohm R.A."/>
            <person name="Martin F."/>
            <person name="Silar P."/>
            <person name="Natvig D.O."/>
            <person name="Lalanne C."/>
            <person name="Gautier V."/>
            <person name="Ament-Velasquez S.L."/>
            <person name="Kruys A."/>
            <person name="Hutchinson M.I."/>
            <person name="Powell A.J."/>
            <person name="Barry K."/>
            <person name="Miller A.N."/>
            <person name="Grigoriev I.V."/>
            <person name="Debuchy R."/>
            <person name="Gladieux P."/>
            <person name="Hiltunen Thoren M."/>
            <person name="Johannesson H."/>
        </authorList>
    </citation>
    <scope>NUCLEOTIDE SEQUENCE</scope>
    <source>
        <strain evidence="8">CBS 168.71</strain>
    </source>
</reference>
<dbReference type="Proteomes" id="UP001278766">
    <property type="component" value="Unassembled WGS sequence"/>
</dbReference>
<comment type="similarity">
    <text evidence="1">Belongs to the cytochrome P450 family.</text>
</comment>
<organism evidence="8 9">
    <name type="scientific">Chaetomium fimeti</name>
    <dbReference type="NCBI Taxonomy" id="1854472"/>
    <lineage>
        <taxon>Eukaryota</taxon>
        <taxon>Fungi</taxon>
        <taxon>Dikarya</taxon>
        <taxon>Ascomycota</taxon>
        <taxon>Pezizomycotina</taxon>
        <taxon>Sordariomycetes</taxon>
        <taxon>Sordariomycetidae</taxon>
        <taxon>Sordariales</taxon>
        <taxon>Chaetomiaceae</taxon>
        <taxon>Chaetomium</taxon>
    </lineage>
</organism>
<evidence type="ECO:0000313" key="9">
    <source>
        <dbReference type="Proteomes" id="UP001278766"/>
    </source>
</evidence>
<sequence length="578" mass="63388">MRAAPNSTVMTALLLILTLVAVLAKQNRSDKPKQPPRLDETIPFVSNLWQFMTNKRLFITRARAALEIHPVIRCRLGPLDLHLLRGGNGNNNNISNGSNNSNSNGSNHGPPLFRATCHSDPWTLRIMRSAGYTPRDLAKLARDDSGAAATPRPGVAGGAGGAGGPDRIWHALHRLYDSALASARATDAFADRFQAALHAELVAPCPGPGPGHGGEAGEWTEGVRIFDTLKRTMTAAATHAALGPLMAEVNPGFVDAFWAYECHVEGLAFGLPDWLNREAVRARARFSDMCRRWYEVAEPRFEWDASGDGAEEWEPVFGSRLSSGLARWARRFGFEADSMGPVFMLLHFGLHANTIPVCTWVVMELLKDPELFQAVREEISQAELVRDGPDATFKGFDHRKLGSLPLLQSVYTEVLRLHVGVLITRTCTAPLTVGGYTLPKGSILQAPTEVGHLSEAVWSTQEHPASEFWAHRHVKETETRDEMTGQVSKRLKFSLAGRSGSFFPFGGGTGMCPGRNFAKPEVLLAVAMIVSSFEVDDVTWLKPDGSLSDRAAQNDVNYANSVAAAPDREMRVRWRRVR</sequence>
<evidence type="ECO:0000256" key="4">
    <source>
        <dbReference type="ARBA" id="ARBA00023004"/>
    </source>
</evidence>
<accession>A0AAE0LNV8</accession>
<dbReference type="AlphaFoldDB" id="A0AAE0LNV8"/>
<proteinExistence type="inferred from homology"/>
<feature type="binding site" description="axial binding residue" evidence="5">
    <location>
        <position position="512"/>
    </location>
    <ligand>
        <name>heme</name>
        <dbReference type="ChEBI" id="CHEBI:30413"/>
    </ligand>
    <ligandPart>
        <name>Fe</name>
        <dbReference type="ChEBI" id="CHEBI:18248"/>
    </ligandPart>
</feature>
<feature type="compositionally biased region" description="Low complexity" evidence="6">
    <location>
        <begin position="92"/>
        <end position="107"/>
    </location>
</feature>
<keyword evidence="3 5" id="KW-0479">Metal-binding</keyword>
<protein>
    <submittedName>
        <fullName evidence="8">Cytochrome P450</fullName>
    </submittedName>
</protein>
<dbReference type="Gene3D" id="1.10.630.10">
    <property type="entry name" value="Cytochrome P450"/>
    <property type="match status" value="1"/>
</dbReference>
<dbReference type="GO" id="GO:0005506">
    <property type="term" value="F:iron ion binding"/>
    <property type="evidence" value="ECO:0007669"/>
    <property type="project" value="InterPro"/>
</dbReference>
<keyword evidence="2 5" id="KW-0349">Heme</keyword>
<feature type="region of interest" description="Disordered" evidence="6">
    <location>
        <begin position="92"/>
        <end position="112"/>
    </location>
</feature>
<evidence type="ECO:0000256" key="5">
    <source>
        <dbReference type="PIRSR" id="PIRSR602401-1"/>
    </source>
</evidence>